<keyword evidence="2" id="KW-1185">Reference proteome</keyword>
<sequence>LVSIQSFGKSNQTDRKDKMSITCTNDVLVLVFRFIARLLFCYQFIRIL</sequence>
<accession>A0A087TX39</accession>
<organism evidence="1 2">
    <name type="scientific">Stegodyphus mimosarum</name>
    <name type="common">African social velvet spider</name>
    <dbReference type="NCBI Taxonomy" id="407821"/>
    <lineage>
        <taxon>Eukaryota</taxon>
        <taxon>Metazoa</taxon>
        <taxon>Ecdysozoa</taxon>
        <taxon>Arthropoda</taxon>
        <taxon>Chelicerata</taxon>
        <taxon>Arachnida</taxon>
        <taxon>Araneae</taxon>
        <taxon>Araneomorphae</taxon>
        <taxon>Entelegynae</taxon>
        <taxon>Eresoidea</taxon>
        <taxon>Eresidae</taxon>
        <taxon>Stegodyphus</taxon>
    </lineage>
</organism>
<reference evidence="1 2" key="1">
    <citation type="submission" date="2013-11" db="EMBL/GenBank/DDBJ databases">
        <title>Genome sequencing of Stegodyphus mimosarum.</title>
        <authorList>
            <person name="Bechsgaard J."/>
        </authorList>
    </citation>
    <scope>NUCLEOTIDE SEQUENCE [LARGE SCALE GENOMIC DNA]</scope>
</reference>
<gene>
    <name evidence="1" type="ORF">X975_05667</name>
</gene>
<evidence type="ECO:0000313" key="2">
    <source>
        <dbReference type="Proteomes" id="UP000054359"/>
    </source>
</evidence>
<feature type="non-terminal residue" evidence="1">
    <location>
        <position position="1"/>
    </location>
</feature>
<dbReference type="AlphaFoldDB" id="A0A087TX39"/>
<feature type="non-terminal residue" evidence="1">
    <location>
        <position position="48"/>
    </location>
</feature>
<name>A0A087TX39_STEMI</name>
<dbReference type="EMBL" id="KK117151">
    <property type="protein sequence ID" value="KFM69678.1"/>
    <property type="molecule type" value="Genomic_DNA"/>
</dbReference>
<protein>
    <submittedName>
        <fullName evidence="1">Uncharacterized protein</fullName>
    </submittedName>
</protein>
<evidence type="ECO:0000313" key="1">
    <source>
        <dbReference type="EMBL" id="KFM69678.1"/>
    </source>
</evidence>
<dbReference type="Proteomes" id="UP000054359">
    <property type="component" value="Unassembled WGS sequence"/>
</dbReference>
<proteinExistence type="predicted"/>